<dbReference type="Pfam" id="PF09423">
    <property type="entry name" value="PhoD"/>
    <property type="match status" value="1"/>
</dbReference>
<evidence type="ECO:0000313" key="4">
    <source>
        <dbReference type="Proteomes" id="UP000252884"/>
    </source>
</evidence>
<proteinExistence type="predicted"/>
<dbReference type="PANTHER" id="PTHR43606">
    <property type="entry name" value="PHOSPHATASE, PUTATIVE (AFU_ORTHOLOGUE AFUA_6G08710)-RELATED"/>
    <property type="match status" value="1"/>
</dbReference>
<keyword evidence="4" id="KW-1185">Reference proteome</keyword>
<dbReference type="RefSeq" id="WP_114465204.1">
    <property type="nucleotide sequence ID" value="NZ_QPJK01000001.1"/>
</dbReference>
<dbReference type="Gene3D" id="2.60.40.380">
    <property type="entry name" value="Purple acid phosphatase-like, N-terminal"/>
    <property type="match status" value="1"/>
</dbReference>
<dbReference type="PANTHER" id="PTHR43606:SF2">
    <property type="entry name" value="ALKALINE PHOSPHATASE FAMILY PROTEIN (AFU_ORTHOLOGUE AFUA_5G03860)"/>
    <property type="match status" value="1"/>
</dbReference>
<dbReference type="InterPro" id="IPR052900">
    <property type="entry name" value="Phospholipid_Metab_Enz"/>
</dbReference>
<gene>
    <name evidence="3" type="ORF">DES41_101261</name>
</gene>
<protein>
    <submittedName>
        <fullName evidence="3">Alkaline phosphatase D</fullName>
    </submittedName>
</protein>
<dbReference type="PROSITE" id="PS51318">
    <property type="entry name" value="TAT"/>
    <property type="match status" value="1"/>
</dbReference>
<dbReference type="InterPro" id="IPR038607">
    <property type="entry name" value="PhoD-like_sf"/>
</dbReference>
<dbReference type="InterPro" id="IPR032093">
    <property type="entry name" value="PhoD_N"/>
</dbReference>
<dbReference type="Proteomes" id="UP000252884">
    <property type="component" value="Unassembled WGS sequence"/>
</dbReference>
<reference evidence="3 4" key="1">
    <citation type="submission" date="2018-07" db="EMBL/GenBank/DDBJ databases">
        <title>Genomic Encyclopedia of Type Strains, Phase IV (KMG-IV): sequencing the most valuable type-strain genomes for metagenomic binning, comparative biology and taxonomic classification.</title>
        <authorList>
            <person name="Goeker M."/>
        </authorList>
    </citation>
    <scope>NUCLEOTIDE SEQUENCE [LARGE SCALE GENOMIC DNA]</scope>
    <source>
        <strain evidence="3 4">DSM 21634</strain>
    </source>
</reference>
<organism evidence="3 4">
    <name type="scientific">Pseudorhodoferax soli</name>
    <dbReference type="NCBI Taxonomy" id="545864"/>
    <lineage>
        <taxon>Bacteria</taxon>
        <taxon>Pseudomonadati</taxon>
        <taxon>Pseudomonadota</taxon>
        <taxon>Betaproteobacteria</taxon>
        <taxon>Burkholderiales</taxon>
        <taxon>Comamonadaceae</taxon>
    </lineage>
</organism>
<dbReference type="Pfam" id="PF16655">
    <property type="entry name" value="PhoD_N"/>
    <property type="match status" value="1"/>
</dbReference>
<evidence type="ECO:0000259" key="1">
    <source>
        <dbReference type="Pfam" id="PF09423"/>
    </source>
</evidence>
<dbReference type="InterPro" id="IPR018946">
    <property type="entry name" value="PhoD-like_MPP"/>
</dbReference>
<dbReference type="Gene3D" id="3.60.21.70">
    <property type="entry name" value="PhoD-like phosphatase"/>
    <property type="match status" value="1"/>
</dbReference>
<dbReference type="InterPro" id="IPR006311">
    <property type="entry name" value="TAT_signal"/>
</dbReference>
<feature type="domain" description="PhoD-like phosphatase metallophosphatase" evidence="1">
    <location>
        <begin position="155"/>
        <end position="543"/>
    </location>
</feature>
<dbReference type="OrthoDB" id="327733at2"/>
<dbReference type="EMBL" id="QPJK01000001">
    <property type="protein sequence ID" value="RCW75666.1"/>
    <property type="molecule type" value="Genomic_DNA"/>
</dbReference>
<comment type="caution">
    <text evidence="3">The sequence shown here is derived from an EMBL/GenBank/DDBJ whole genome shotgun (WGS) entry which is preliminary data.</text>
</comment>
<dbReference type="InterPro" id="IPR029052">
    <property type="entry name" value="Metallo-depent_PP-like"/>
</dbReference>
<dbReference type="SUPFAM" id="SSF56300">
    <property type="entry name" value="Metallo-dependent phosphatases"/>
    <property type="match status" value="1"/>
</dbReference>
<name>A0A368Y8K3_9BURK</name>
<feature type="domain" description="Phospholipase D N-terminal" evidence="2">
    <location>
        <begin position="56"/>
        <end position="144"/>
    </location>
</feature>
<dbReference type="CDD" id="cd07389">
    <property type="entry name" value="MPP_PhoD"/>
    <property type="match status" value="1"/>
</dbReference>
<evidence type="ECO:0000259" key="2">
    <source>
        <dbReference type="Pfam" id="PF16655"/>
    </source>
</evidence>
<dbReference type="AlphaFoldDB" id="A0A368Y8K3"/>
<evidence type="ECO:0000313" key="3">
    <source>
        <dbReference type="EMBL" id="RCW75666.1"/>
    </source>
</evidence>
<sequence length="576" mass="61405">MKKLPAMVHPLAEAAPTQPGRRRFVRQVALGAAALGGLALAGCGGSDDDPEVAFAHGVASGDPLADRVILWTRVSTAATGDIVLRWEVATDSAFANIVASGETRTAAARDHTVKVDATGLSAGRSYWYRFNAYGQLSPVGRTRTLPAAGAAQVRLAVFSCANYPAGYFNVYAEAAKRNDLDATVHLGDYIYEYARGGYASADAAALGRLSEPATETVQLADYRRRYAQYRGDADLQALHAAVPMIAVWDDHEISNDTWRNGAENHQPDEGDFGARKAAAVQAYHEWMPIRSGTDTGLIYRSFDFGGLLALHMLDTRTIGRDEQLSYTPYITQTGLDAAGFSAAVGDPARQLLGSTQAAWLGQQMAASTATWQVLGQQVLMGRMQVPAPLLFGLLGLGGVSLVEYSALATKAATAPQTLTPQELAVLQAPAIPYNLDAWDGYPAAREAVLEMARSRDKNLVVLAGDTHNAWASDLLDAQGGRIGVEFATSSVTSPGFEDYLPGENPAVLAGALTQLVGPLQYCDTARRGYMVLTATATECRADWTYVDTIASRSYQAVTDKALRVLPGAANRRIVAV</sequence>
<accession>A0A368Y8K3</accession>